<sequence>MRAFLWPTTLRGLLTLVVSAVAIPEWFQRTSRHRGYCRRL</sequence>
<keyword evidence="2" id="KW-1185">Reference proteome</keyword>
<evidence type="ECO:0000313" key="2">
    <source>
        <dbReference type="Proteomes" id="UP000434957"/>
    </source>
</evidence>
<dbReference type="Proteomes" id="UP000434957">
    <property type="component" value="Unassembled WGS sequence"/>
</dbReference>
<dbReference type="AlphaFoldDB" id="A0A6A4ATB1"/>
<dbReference type="EMBL" id="QXFT01008884">
    <property type="protein sequence ID" value="KAE9263567.1"/>
    <property type="molecule type" value="Genomic_DNA"/>
</dbReference>
<gene>
    <name evidence="1" type="ORF">PR003_g33114</name>
</gene>
<reference evidence="1 2" key="1">
    <citation type="submission" date="2018-08" db="EMBL/GenBank/DDBJ databases">
        <title>Genomic investigation of the strawberry pathogen Phytophthora fragariae indicates pathogenicity is determined by transcriptional variation in three key races.</title>
        <authorList>
            <person name="Adams T.M."/>
            <person name="Armitage A.D."/>
            <person name="Sobczyk M.K."/>
            <person name="Bates H.J."/>
            <person name="Dunwell J.M."/>
            <person name="Nellist C.F."/>
            <person name="Harrison R.J."/>
        </authorList>
    </citation>
    <scope>NUCLEOTIDE SEQUENCE [LARGE SCALE GENOMIC DNA]</scope>
    <source>
        <strain evidence="1 2">SCRP333</strain>
    </source>
</reference>
<name>A0A6A4ATB1_9STRA</name>
<accession>A0A6A4ATB1</accession>
<proteinExistence type="predicted"/>
<protein>
    <submittedName>
        <fullName evidence="1">Uncharacterized protein</fullName>
    </submittedName>
</protein>
<organism evidence="1 2">
    <name type="scientific">Phytophthora rubi</name>
    <dbReference type="NCBI Taxonomy" id="129364"/>
    <lineage>
        <taxon>Eukaryota</taxon>
        <taxon>Sar</taxon>
        <taxon>Stramenopiles</taxon>
        <taxon>Oomycota</taxon>
        <taxon>Peronosporomycetes</taxon>
        <taxon>Peronosporales</taxon>
        <taxon>Peronosporaceae</taxon>
        <taxon>Phytophthora</taxon>
    </lineage>
</organism>
<comment type="caution">
    <text evidence="1">The sequence shown here is derived from an EMBL/GenBank/DDBJ whole genome shotgun (WGS) entry which is preliminary data.</text>
</comment>
<evidence type="ECO:0000313" key="1">
    <source>
        <dbReference type="EMBL" id="KAE9263567.1"/>
    </source>
</evidence>